<evidence type="ECO:0000256" key="12">
    <source>
        <dbReference type="ARBA" id="ARBA00034003"/>
    </source>
</evidence>
<evidence type="ECO:0000256" key="15">
    <source>
        <dbReference type="RuleBase" id="RU004196"/>
    </source>
</evidence>
<dbReference type="Gene3D" id="2.40.50.140">
    <property type="entry name" value="Nucleic acid-binding proteins"/>
    <property type="match status" value="1"/>
</dbReference>
<dbReference type="Pfam" id="PF04679">
    <property type="entry name" value="DNA_ligase_A_C"/>
    <property type="match status" value="1"/>
</dbReference>
<evidence type="ECO:0000313" key="17">
    <source>
        <dbReference type="EMBL" id="OPC84504.1"/>
    </source>
</evidence>
<keyword evidence="11 14" id="KW-0131">Cell cycle</keyword>
<dbReference type="FunFam" id="2.40.50.140:FF:000163">
    <property type="entry name" value="Probable DNA ligase"/>
    <property type="match status" value="1"/>
</dbReference>
<dbReference type="CDD" id="cd07972">
    <property type="entry name" value="OBF_DNA_ligase_Arch_LigB"/>
    <property type="match status" value="1"/>
</dbReference>
<organism evidence="17 18">
    <name type="scientific">Embleya scabrispora</name>
    <dbReference type="NCBI Taxonomy" id="159449"/>
    <lineage>
        <taxon>Bacteria</taxon>
        <taxon>Bacillati</taxon>
        <taxon>Actinomycetota</taxon>
        <taxon>Actinomycetes</taxon>
        <taxon>Kitasatosporales</taxon>
        <taxon>Streptomycetaceae</taxon>
        <taxon>Embleya</taxon>
    </lineage>
</organism>
<feature type="binding site" evidence="14">
    <location>
        <position position="324"/>
    </location>
    <ligand>
        <name>ATP</name>
        <dbReference type="ChEBI" id="CHEBI:30616"/>
    </ligand>
</feature>
<protein>
    <recommendedName>
        <fullName evidence="14">Probable DNA ligase</fullName>
        <ecNumber evidence="14">6.5.1.1</ecNumber>
    </recommendedName>
    <alternativeName>
        <fullName evidence="14">Polydeoxyribonucleotide synthase [ATP]</fullName>
    </alternativeName>
</protein>
<evidence type="ECO:0000256" key="3">
    <source>
        <dbReference type="ARBA" id="ARBA00022705"/>
    </source>
</evidence>
<dbReference type="GO" id="GO:0005524">
    <property type="term" value="F:ATP binding"/>
    <property type="evidence" value="ECO:0007669"/>
    <property type="project" value="UniProtKB-UniRule"/>
</dbReference>
<dbReference type="GO" id="GO:0006310">
    <property type="term" value="P:DNA recombination"/>
    <property type="evidence" value="ECO:0007669"/>
    <property type="project" value="UniProtKB-UniRule"/>
</dbReference>
<comment type="cofactor">
    <cofactor evidence="14">
        <name>Mg(2+)</name>
        <dbReference type="ChEBI" id="CHEBI:18420"/>
    </cofactor>
</comment>
<dbReference type="GO" id="GO:0046872">
    <property type="term" value="F:metal ion binding"/>
    <property type="evidence" value="ECO:0007669"/>
    <property type="project" value="UniProtKB-KW"/>
</dbReference>
<evidence type="ECO:0000256" key="9">
    <source>
        <dbReference type="ARBA" id="ARBA00023172"/>
    </source>
</evidence>
<reference evidence="17 18" key="1">
    <citation type="submission" date="2017-03" db="EMBL/GenBank/DDBJ databases">
        <title>Draft genome sequence of Streptomyces scabrisporus NF3, endophyte isolated from Amphipterygium adstringens.</title>
        <authorList>
            <person name="Vazquez M."/>
            <person name="Ceapa C.D."/>
            <person name="Rodriguez Luna D."/>
            <person name="Sanchez Esquivel S."/>
        </authorList>
    </citation>
    <scope>NUCLEOTIDE SEQUENCE [LARGE SCALE GENOMIC DNA]</scope>
    <source>
        <strain evidence="17 18">NF3</strain>
    </source>
</reference>
<dbReference type="NCBIfam" id="NF002868">
    <property type="entry name" value="PRK03180.1"/>
    <property type="match status" value="1"/>
</dbReference>
<evidence type="ECO:0000313" key="18">
    <source>
        <dbReference type="Proteomes" id="UP000190037"/>
    </source>
</evidence>
<evidence type="ECO:0000256" key="8">
    <source>
        <dbReference type="ARBA" id="ARBA00022842"/>
    </source>
</evidence>
<dbReference type="InterPro" id="IPR000977">
    <property type="entry name" value="DNA_ligase_ATP-dep"/>
</dbReference>
<feature type="binding site" evidence="14">
    <location>
        <position position="396"/>
    </location>
    <ligand>
        <name>ATP</name>
        <dbReference type="ChEBI" id="CHEBI:30616"/>
    </ligand>
</feature>
<dbReference type="InterPro" id="IPR016059">
    <property type="entry name" value="DNA_ligase_ATP-dep_CS"/>
</dbReference>
<dbReference type="PANTHER" id="PTHR45674:SF13">
    <property type="entry name" value="DNA LIGASE-RELATED"/>
    <property type="match status" value="1"/>
</dbReference>
<keyword evidence="4 14" id="KW-0479">Metal-binding</keyword>
<comment type="caution">
    <text evidence="17">The sequence shown here is derived from an EMBL/GenBank/DDBJ whole genome shotgun (WGS) entry which is preliminary data.</text>
</comment>
<dbReference type="GO" id="GO:0006281">
    <property type="term" value="P:DNA repair"/>
    <property type="evidence" value="ECO:0007669"/>
    <property type="project" value="UniProtKB-UniRule"/>
</dbReference>
<keyword evidence="8 14" id="KW-0460">Magnesium</keyword>
<dbReference type="InterPro" id="IPR036599">
    <property type="entry name" value="DNA_ligase_N_sf"/>
</dbReference>
<feature type="binding site" evidence="14">
    <location>
        <position position="402"/>
    </location>
    <ligand>
        <name>ATP</name>
        <dbReference type="ChEBI" id="CHEBI:30616"/>
    </ligand>
</feature>
<evidence type="ECO:0000256" key="1">
    <source>
        <dbReference type="ARBA" id="ARBA00022598"/>
    </source>
</evidence>
<keyword evidence="10 14" id="KW-0234">DNA repair</keyword>
<dbReference type="SUPFAM" id="SSF117018">
    <property type="entry name" value="ATP-dependent DNA ligase DNA-binding domain"/>
    <property type="match status" value="1"/>
</dbReference>
<feature type="binding site" evidence="14">
    <location>
        <position position="234"/>
    </location>
    <ligand>
        <name>ATP</name>
        <dbReference type="ChEBI" id="CHEBI:30616"/>
    </ligand>
</feature>
<feature type="active site" description="N6-AMP-lysine intermediate" evidence="14">
    <location>
        <position position="236"/>
    </location>
</feature>
<evidence type="ECO:0000256" key="6">
    <source>
        <dbReference type="ARBA" id="ARBA00022763"/>
    </source>
</evidence>
<feature type="binding site" evidence="14">
    <location>
        <position position="241"/>
    </location>
    <ligand>
        <name>ATP</name>
        <dbReference type="ChEBI" id="CHEBI:30616"/>
    </ligand>
</feature>
<keyword evidence="1 14" id="KW-0436">Ligase</keyword>
<keyword evidence="18" id="KW-1185">Reference proteome</keyword>
<evidence type="ECO:0000256" key="2">
    <source>
        <dbReference type="ARBA" id="ARBA00022618"/>
    </source>
</evidence>
<keyword evidence="3 14" id="KW-0235">DNA replication</keyword>
<keyword evidence="6 14" id="KW-0227">DNA damage</keyword>
<dbReference type="SUPFAM" id="SSF50249">
    <property type="entry name" value="Nucleic acid-binding proteins"/>
    <property type="match status" value="1"/>
</dbReference>
<sequence>MWSRRSWWGESSGGVVGVASLSFREVAVVSGEIAGESGRTAKAELVAGCLRRADPAEATVVVAYLAGTLTQRQIGVGPAMLRALPPPAAEPSLTLLEVDAALAAIGATTGAGSQAARRAALDALFARATEVEQGFLIGLLVGEVRQGALDGVMADAIARAAEVPATAVRRALMLRGAAGPVAAAALQGGRAALDALTLDVGRPVRPMLAAAAPDVAGALAKLRAKDPAAEVALEWKIDGIRVQIHRDGDRVTVFTRSLDDITPRVPELVEAVGALPMRTAVLDGEAIALRPDARPHPFQITASRTGTRDAARLRAETPLTVYLFDVLHVDGEDLIDRPGADRWAALADLAPPELLVPRLVTGDDAAAEAFFADAVGRGHEGVVVKSLDTPYTAGRRGAGWVKVKPRHTLDLVVLAAEWGHGRRSGTLSNLHLGARDPGGDGFVILGKTFKGLTDELLAWQTERLRELEVRRDDWTVWVRPELVVEIAFDGLQTSTRYPGGLALRFARVLRYREDKTPAEADDMDTVRALAARE</sequence>
<dbReference type="InterPro" id="IPR050191">
    <property type="entry name" value="ATP-dep_DNA_ligase"/>
</dbReference>
<gene>
    <name evidence="14" type="primary">lig</name>
    <name evidence="17" type="ORF">B4N89_29455</name>
</gene>
<dbReference type="AlphaFoldDB" id="A0A1T3P608"/>
<name>A0A1T3P608_9ACTN</name>
<dbReference type="EMBL" id="MWQN01000001">
    <property type="protein sequence ID" value="OPC84504.1"/>
    <property type="molecule type" value="Genomic_DNA"/>
</dbReference>
<dbReference type="Proteomes" id="UP000190037">
    <property type="component" value="Unassembled WGS sequence"/>
</dbReference>
<keyword evidence="9 14" id="KW-0233">DNA recombination</keyword>
<dbReference type="PANTHER" id="PTHR45674">
    <property type="entry name" value="DNA LIGASE 1/3 FAMILY MEMBER"/>
    <property type="match status" value="1"/>
</dbReference>
<dbReference type="Gene3D" id="1.10.3260.10">
    <property type="entry name" value="DNA ligase, ATP-dependent, N-terminal domain"/>
    <property type="match status" value="1"/>
</dbReference>
<dbReference type="Pfam" id="PF04675">
    <property type="entry name" value="DNA_ligase_A_N"/>
    <property type="match status" value="1"/>
</dbReference>
<evidence type="ECO:0000256" key="5">
    <source>
        <dbReference type="ARBA" id="ARBA00022741"/>
    </source>
</evidence>
<dbReference type="InterPro" id="IPR012340">
    <property type="entry name" value="NA-bd_OB-fold"/>
</dbReference>
<evidence type="ECO:0000259" key="16">
    <source>
        <dbReference type="PROSITE" id="PS50160"/>
    </source>
</evidence>
<accession>A0A1T3P608</accession>
<dbReference type="GO" id="GO:0003677">
    <property type="term" value="F:DNA binding"/>
    <property type="evidence" value="ECO:0007669"/>
    <property type="project" value="InterPro"/>
</dbReference>
<dbReference type="OrthoDB" id="3733803at2"/>
<dbReference type="SUPFAM" id="SSF56091">
    <property type="entry name" value="DNA ligase/mRNA capping enzyme, catalytic domain"/>
    <property type="match status" value="1"/>
</dbReference>
<dbReference type="InterPro" id="IPR012309">
    <property type="entry name" value="DNA_ligase_ATP-dep_C"/>
</dbReference>
<dbReference type="HAMAP" id="MF_00407">
    <property type="entry name" value="DNA_ligase"/>
    <property type="match status" value="1"/>
</dbReference>
<keyword evidence="7 14" id="KW-0067">ATP-binding</keyword>
<dbReference type="Gene3D" id="3.30.470.30">
    <property type="entry name" value="DNA ligase/mRNA capping enzyme"/>
    <property type="match status" value="1"/>
</dbReference>
<dbReference type="GO" id="GO:0003910">
    <property type="term" value="F:DNA ligase (ATP) activity"/>
    <property type="evidence" value="ECO:0007669"/>
    <property type="project" value="UniProtKB-UniRule"/>
</dbReference>
<dbReference type="PROSITE" id="PS00333">
    <property type="entry name" value="DNA_LIGASE_A2"/>
    <property type="match status" value="1"/>
</dbReference>
<keyword evidence="2 14" id="KW-0132">Cell division</keyword>
<dbReference type="Pfam" id="PF01068">
    <property type="entry name" value="DNA_ligase_A_M"/>
    <property type="match status" value="1"/>
</dbReference>
<evidence type="ECO:0000256" key="10">
    <source>
        <dbReference type="ARBA" id="ARBA00023204"/>
    </source>
</evidence>
<proteinExistence type="inferred from homology"/>
<dbReference type="GO" id="GO:0071897">
    <property type="term" value="P:DNA biosynthetic process"/>
    <property type="evidence" value="ECO:0007669"/>
    <property type="project" value="InterPro"/>
</dbReference>
<evidence type="ECO:0000256" key="13">
    <source>
        <dbReference type="ARBA" id="ARBA00054532"/>
    </source>
</evidence>
<dbReference type="GO" id="GO:0006260">
    <property type="term" value="P:DNA replication"/>
    <property type="evidence" value="ECO:0007669"/>
    <property type="project" value="UniProtKB-UniRule"/>
</dbReference>
<feature type="binding site" evidence="14">
    <location>
        <position position="285"/>
    </location>
    <ligand>
        <name>ATP</name>
        <dbReference type="ChEBI" id="CHEBI:30616"/>
    </ligand>
</feature>
<dbReference type="NCBIfam" id="TIGR00574">
    <property type="entry name" value="dnl1"/>
    <property type="match status" value="1"/>
</dbReference>
<dbReference type="CDD" id="cd07901">
    <property type="entry name" value="Adenylation_DNA_ligase_Arch_LigB"/>
    <property type="match status" value="1"/>
</dbReference>
<comment type="similarity">
    <text evidence="14 15">Belongs to the ATP-dependent DNA ligase family.</text>
</comment>
<feature type="domain" description="ATP-dependent DNA ligase family profile" evidence="16">
    <location>
        <begin position="316"/>
        <end position="436"/>
    </location>
</feature>
<dbReference type="GO" id="GO:0051301">
    <property type="term" value="P:cell division"/>
    <property type="evidence" value="ECO:0007669"/>
    <property type="project" value="UniProtKB-KW"/>
</dbReference>
<feature type="binding site" evidence="14">
    <location>
        <position position="256"/>
    </location>
    <ligand>
        <name>ATP</name>
        <dbReference type="ChEBI" id="CHEBI:30616"/>
    </ligand>
</feature>
<dbReference type="PROSITE" id="PS50160">
    <property type="entry name" value="DNA_LIGASE_A3"/>
    <property type="match status" value="1"/>
</dbReference>
<dbReference type="STRING" id="159449.B4N89_29455"/>
<comment type="function">
    <text evidence="13 14">DNA ligase that seals nicks in double-stranded DNA during DNA replication, DNA recombination and DNA repair.</text>
</comment>
<evidence type="ECO:0000256" key="4">
    <source>
        <dbReference type="ARBA" id="ARBA00022723"/>
    </source>
</evidence>
<dbReference type="InterPro" id="IPR022865">
    <property type="entry name" value="DNA_ligae_ATP-dep_bac/arc"/>
</dbReference>
<dbReference type="EC" id="6.5.1.1" evidence="14"/>
<keyword evidence="5 14" id="KW-0547">Nucleotide-binding</keyword>
<evidence type="ECO:0000256" key="14">
    <source>
        <dbReference type="HAMAP-Rule" id="MF_00407"/>
    </source>
</evidence>
<dbReference type="InterPro" id="IPR012310">
    <property type="entry name" value="DNA_ligase_ATP-dep_cent"/>
</dbReference>
<comment type="catalytic activity">
    <reaction evidence="12 14">
        <text>ATP + (deoxyribonucleotide)n-3'-hydroxyl + 5'-phospho-(deoxyribonucleotide)m = (deoxyribonucleotide)n+m + AMP + diphosphate.</text>
        <dbReference type="EC" id="6.5.1.1"/>
    </reaction>
</comment>
<dbReference type="InterPro" id="IPR012308">
    <property type="entry name" value="DNA_ligase_ATP-dep_N"/>
</dbReference>
<evidence type="ECO:0000256" key="7">
    <source>
        <dbReference type="ARBA" id="ARBA00022840"/>
    </source>
</evidence>
<evidence type="ECO:0000256" key="11">
    <source>
        <dbReference type="ARBA" id="ARBA00023306"/>
    </source>
</evidence>